<feature type="compositionally biased region" description="Polar residues" evidence="1">
    <location>
        <begin position="7"/>
        <end position="18"/>
    </location>
</feature>
<protein>
    <recommendedName>
        <fullName evidence="4">PLAC8-domain-containing protein</fullName>
    </recommendedName>
</protein>
<name>A0AAD6D019_9EURO</name>
<evidence type="ECO:0000313" key="3">
    <source>
        <dbReference type="Proteomes" id="UP001220324"/>
    </source>
</evidence>
<organism evidence="2 3">
    <name type="scientific">Penicillium frequentans</name>
    <dbReference type="NCBI Taxonomy" id="3151616"/>
    <lineage>
        <taxon>Eukaryota</taxon>
        <taxon>Fungi</taxon>
        <taxon>Dikarya</taxon>
        <taxon>Ascomycota</taxon>
        <taxon>Pezizomycotina</taxon>
        <taxon>Eurotiomycetes</taxon>
        <taxon>Eurotiomycetidae</taxon>
        <taxon>Eurotiales</taxon>
        <taxon>Aspergillaceae</taxon>
        <taxon>Penicillium</taxon>
    </lineage>
</organism>
<keyword evidence="3" id="KW-1185">Reference proteome</keyword>
<dbReference type="AlphaFoldDB" id="A0AAD6D019"/>
<evidence type="ECO:0008006" key="4">
    <source>
        <dbReference type="Google" id="ProtNLM"/>
    </source>
</evidence>
<dbReference type="PANTHER" id="PTHR15907">
    <property type="entry name" value="DUF614 FAMILY PROTEIN-RELATED"/>
    <property type="match status" value="1"/>
</dbReference>
<dbReference type="Proteomes" id="UP001220324">
    <property type="component" value="Unassembled WGS sequence"/>
</dbReference>
<dbReference type="NCBIfam" id="TIGR01571">
    <property type="entry name" value="A_thal_Cys_rich"/>
    <property type="match status" value="1"/>
</dbReference>
<feature type="region of interest" description="Disordered" evidence="1">
    <location>
        <begin position="378"/>
        <end position="407"/>
    </location>
</feature>
<feature type="compositionally biased region" description="Low complexity" evidence="1">
    <location>
        <begin position="174"/>
        <end position="184"/>
    </location>
</feature>
<feature type="compositionally biased region" description="Pro residues" evidence="1">
    <location>
        <begin position="39"/>
        <end position="52"/>
    </location>
</feature>
<accession>A0AAD6D019</accession>
<sequence>MSRPLQLETQNGQGQNPRYSFMETPLEMHPSSHNQFPASTPPVPADPSPAPQPAAIEQPRELPQQSAQYFPSEKEQHLQQEGIIPTYSKYPPPDQHPAHFAPYAEATQPQPDIQPVQSPMQSPLRSPLLSQQYPQHAYQYQYQQTYQQPQQQTYQQAYQQAYQQQVYQQAVQQTYQQPHQQTPQETYSQPPNSPGPLPVKTNPDAPTRSDTMTVAPDVNPLQSPKLPYFPPTAAVSSPGPAPEDLSTFHQPGQIMHPNQEVIGGGWTNGMCDCSNNFAACFLGVICPCVLYGKTQYRLNRKSKGEDPTNMLGYESCNGACTGMALLCGCQCILTTLQRRTTRKAYGIPGDCGSDCVRATCCCCCTLIQNEKEIQKREEHRNRAAVERGATFSPYVAPGPMTYPPPPK</sequence>
<evidence type="ECO:0000313" key="2">
    <source>
        <dbReference type="EMBL" id="KAJ5546454.1"/>
    </source>
</evidence>
<reference evidence="2 3" key="1">
    <citation type="journal article" date="2023" name="IMA Fungus">
        <title>Comparative genomic study of the Penicillium genus elucidates a diverse pangenome and 15 lateral gene transfer events.</title>
        <authorList>
            <person name="Petersen C."/>
            <person name="Sorensen T."/>
            <person name="Nielsen M.R."/>
            <person name="Sondergaard T.E."/>
            <person name="Sorensen J.L."/>
            <person name="Fitzpatrick D.A."/>
            <person name="Frisvad J.C."/>
            <person name="Nielsen K.L."/>
        </authorList>
    </citation>
    <scope>NUCLEOTIDE SEQUENCE [LARGE SCALE GENOMIC DNA]</scope>
    <source>
        <strain evidence="2 3">IBT 35679</strain>
    </source>
</reference>
<evidence type="ECO:0000256" key="1">
    <source>
        <dbReference type="SAM" id="MobiDB-lite"/>
    </source>
</evidence>
<comment type="caution">
    <text evidence="2">The sequence shown here is derived from an EMBL/GenBank/DDBJ whole genome shotgun (WGS) entry which is preliminary data.</text>
</comment>
<gene>
    <name evidence="2" type="ORF">N7494_004039</name>
</gene>
<feature type="region of interest" description="Disordered" evidence="1">
    <location>
        <begin position="1"/>
        <end position="132"/>
    </location>
</feature>
<feature type="compositionally biased region" description="Polar residues" evidence="1">
    <location>
        <begin position="107"/>
        <end position="130"/>
    </location>
</feature>
<dbReference type="EMBL" id="JAQIZZ010000003">
    <property type="protein sequence ID" value="KAJ5546454.1"/>
    <property type="molecule type" value="Genomic_DNA"/>
</dbReference>
<proteinExistence type="predicted"/>
<feature type="region of interest" description="Disordered" evidence="1">
    <location>
        <begin position="174"/>
        <end position="212"/>
    </location>
</feature>
<dbReference type="InterPro" id="IPR006461">
    <property type="entry name" value="PLAC_motif_containing"/>
</dbReference>
<dbReference type="Pfam" id="PF04749">
    <property type="entry name" value="PLAC8"/>
    <property type="match status" value="1"/>
</dbReference>